<evidence type="ECO:0000256" key="17">
    <source>
        <dbReference type="ARBA" id="ARBA00043947"/>
    </source>
</evidence>
<feature type="chain" id="PRO_5042293611" description="EGF-like domain-containing protein" evidence="20">
    <location>
        <begin position="21"/>
        <end position="677"/>
    </location>
</feature>
<comment type="subcellular location">
    <subcellularLocation>
        <location evidence="16">Cytoplasmic vesicle</location>
        <location evidence="16">Clathrin-coated vesicle membrane</location>
        <topology evidence="16">Single-pass type I membrane protein</topology>
    </subcellularLocation>
    <subcellularLocation>
        <location evidence="1">Golgi apparatus membrane</location>
        <topology evidence="1">Single-pass type I membrane protein</topology>
    </subcellularLocation>
    <subcellularLocation>
        <location evidence="17">Prevacuolar compartment membrane</location>
        <topology evidence="17">Single-pass type I membrane protein</topology>
    </subcellularLocation>
</comment>
<dbReference type="PROSITE" id="PS00010">
    <property type="entry name" value="ASX_HYDROXYL"/>
    <property type="match status" value="1"/>
</dbReference>
<dbReference type="InterPro" id="IPR046450">
    <property type="entry name" value="PA_dom_sf"/>
</dbReference>
<dbReference type="SUPFAM" id="SSF52025">
    <property type="entry name" value="PA domain"/>
    <property type="match status" value="1"/>
</dbReference>
<evidence type="ECO:0000259" key="21">
    <source>
        <dbReference type="PROSITE" id="PS50026"/>
    </source>
</evidence>
<dbReference type="PROSITE" id="PS01187">
    <property type="entry name" value="EGF_CA"/>
    <property type="match status" value="1"/>
</dbReference>
<feature type="signal peptide" evidence="20">
    <location>
        <begin position="1"/>
        <end position="20"/>
    </location>
</feature>
<evidence type="ECO:0000256" key="18">
    <source>
        <dbReference type="PROSITE-ProRule" id="PRU00076"/>
    </source>
</evidence>
<dbReference type="CDD" id="cd00054">
    <property type="entry name" value="EGF_CA"/>
    <property type="match status" value="1"/>
</dbReference>
<keyword evidence="5 19" id="KW-0812">Transmembrane</keyword>
<name>A0AAE0KR76_9CHLO</name>
<evidence type="ECO:0000256" key="12">
    <source>
        <dbReference type="ARBA" id="ARBA00023136"/>
    </source>
</evidence>
<dbReference type="GO" id="GO:0015031">
    <property type="term" value="P:protein transport"/>
    <property type="evidence" value="ECO:0007669"/>
    <property type="project" value="UniProtKB-KW"/>
</dbReference>
<evidence type="ECO:0000256" key="7">
    <source>
        <dbReference type="ARBA" id="ARBA00022737"/>
    </source>
</evidence>
<evidence type="ECO:0000256" key="6">
    <source>
        <dbReference type="ARBA" id="ARBA00022729"/>
    </source>
</evidence>
<dbReference type="SUPFAM" id="SSF57196">
    <property type="entry name" value="EGF/Laminin"/>
    <property type="match status" value="1"/>
</dbReference>
<dbReference type="SUPFAM" id="SSF57184">
    <property type="entry name" value="Growth factor receptor domain"/>
    <property type="match status" value="1"/>
</dbReference>
<proteinExistence type="inferred from homology"/>
<sequence length="677" mass="74000">MRVSVFTSLCLLACFVNVHARFVVESGSLKITNPSSIRGDYTIALANFGVPMYGADLRGTIVYPVDTGNILGCSTSEHPSGFQEGYHFDSLPGYATIVLLKRGGCMFTEKVINAQLHGADAVIIADNTEEALITMDSADDIETLSYLKNITVPAALVRKSDADAIVRQIQAGNAVLCVLDWSEALPHPDDKVEWELWTNMNNGCGPKCTQTTQFVKAFAPIAKQLEQGGYTTFIPHFLTWHCMEQYKGSIECQKQCLSNGSYCAPDPDEDFEHGYDGRDVVVQNLLSLCVYQNANSTQSPWLWWEYMSQFDTRCTMDANRFNTECANTIITGIGLDLDVITRCAGSPDDIHPILDAEQKAQLGEGGRGDVTINPTLIVNDRHYRGKFEESAVLKAICSGFDPSTEPDICLNPGVSDDECALGKAGYDQCNRNTDGRTRCVDTFRGFECECPVGFMSYSDAEGNRHCEDENECKGTAMELDACNCDRCVCQNLEPSFKCETIPNSCQANTPCWSSGEASACYDRISELKVEGVAGMDPLSREAYVCQCPEGYSGDGLREGSGCEDIDECETFCKEGKCTNTEGGYKCECPHGAEYDPDTDTCGVGTSGSESNGLAAGWVILIVLAIITVCAVTGYGLYKYRLKSYMDAEIRSIMAQYMPLDKDTMDQEDGQSPAENAL</sequence>
<keyword evidence="8" id="KW-0106">Calcium</keyword>
<dbReference type="InterPro" id="IPR003137">
    <property type="entry name" value="PA_domain"/>
</dbReference>
<dbReference type="InterPro" id="IPR056858">
    <property type="entry name" value="VSR_TRX"/>
</dbReference>
<dbReference type="InterPro" id="IPR009030">
    <property type="entry name" value="Growth_fac_rcpt_cys_sf"/>
</dbReference>
<dbReference type="Pfam" id="PF02225">
    <property type="entry name" value="PA"/>
    <property type="match status" value="1"/>
</dbReference>
<dbReference type="Pfam" id="PF12662">
    <property type="entry name" value="cEGF"/>
    <property type="match status" value="1"/>
</dbReference>
<dbReference type="EMBL" id="LGRX02020141">
    <property type="protein sequence ID" value="KAK3257762.1"/>
    <property type="molecule type" value="Genomic_DNA"/>
</dbReference>
<comment type="caution">
    <text evidence="18">Lacks conserved residue(s) required for the propagation of feature annotation.</text>
</comment>
<keyword evidence="9" id="KW-0653">Protein transport</keyword>
<keyword evidence="13" id="KW-1015">Disulfide bond</keyword>
<comment type="similarity">
    <text evidence="2">Belongs to the VSR (BP-80) family.</text>
</comment>
<evidence type="ECO:0000256" key="5">
    <source>
        <dbReference type="ARBA" id="ARBA00022692"/>
    </source>
</evidence>
<evidence type="ECO:0000313" key="23">
    <source>
        <dbReference type="Proteomes" id="UP001190700"/>
    </source>
</evidence>
<evidence type="ECO:0000256" key="2">
    <source>
        <dbReference type="ARBA" id="ARBA00007038"/>
    </source>
</evidence>
<dbReference type="AlphaFoldDB" id="A0AAE0KR76"/>
<dbReference type="InterPro" id="IPR018097">
    <property type="entry name" value="EGF_Ca-bd_CS"/>
</dbReference>
<dbReference type="Pfam" id="PF25011">
    <property type="entry name" value="VSR_TRX"/>
    <property type="match status" value="1"/>
</dbReference>
<dbReference type="Gene3D" id="3.50.30.30">
    <property type="match status" value="1"/>
</dbReference>
<dbReference type="Proteomes" id="UP001190700">
    <property type="component" value="Unassembled WGS sequence"/>
</dbReference>
<keyword evidence="12 19" id="KW-0472">Membrane</keyword>
<evidence type="ECO:0000256" key="4">
    <source>
        <dbReference type="ARBA" id="ARBA00022536"/>
    </source>
</evidence>
<evidence type="ECO:0000256" key="16">
    <source>
        <dbReference type="ARBA" id="ARBA00029430"/>
    </source>
</evidence>
<evidence type="ECO:0000313" key="22">
    <source>
        <dbReference type="EMBL" id="KAK3257762.1"/>
    </source>
</evidence>
<dbReference type="PROSITE" id="PS50026">
    <property type="entry name" value="EGF_3"/>
    <property type="match status" value="1"/>
</dbReference>
<evidence type="ECO:0000256" key="19">
    <source>
        <dbReference type="SAM" id="Phobius"/>
    </source>
</evidence>
<dbReference type="SMART" id="SM00179">
    <property type="entry name" value="EGF_CA"/>
    <property type="match status" value="2"/>
</dbReference>
<dbReference type="InterPro" id="IPR001881">
    <property type="entry name" value="EGF-like_Ca-bd_dom"/>
</dbReference>
<keyword evidence="23" id="KW-1185">Reference proteome</keyword>
<dbReference type="Gene3D" id="2.10.25.10">
    <property type="entry name" value="Laminin"/>
    <property type="match status" value="2"/>
</dbReference>
<keyword evidence="11" id="KW-0333">Golgi apparatus</keyword>
<evidence type="ECO:0000256" key="1">
    <source>
        <dbReference type="ARBA" id="ARBA00004614"/>
    </source>
</evidence>
<evidence type="ECO:0000256" key="3">
    <source>
        <dbReference type="ARBA" id="ARBA00022448"/>
    </source>
</evidence>
<feature type="transmembrane region" description="Helical" evidence="19">
    <location>
        <begin position="614"/>
        <end position="637"/>
    </location>
</feature>
<keyword evidence="14" id="KW-0325">Glycoprotein</keyword>
<dbReference type="InterPro" id="IPR000742">
    <property type="entry name" value="EGF"/>
</dbReference>
<keyword evidence="3" id="KW-0813">Transport</keyword>
<dbReference type="InterPro" id="IPR026823">
    <property type="entry name" value="cEGF"/>
</dbReference>
<dbReference type="PANTHER" id="PTHR22702:SF1">
    <property type="entry name" value="PROTEASE-ASSOCIATED DOMAIN-CONTAINING PROTEIN 1"/>
    <property type="match status" value="1"/>
</dbReference>
<evidence type="ECO:0000256" key="20">
    <source>
        <dbReference type="SAM" id="SignalP"/>
    </source>
</evidence>
<dbReference type="GO" id="GO:0030665">
    <property type="term" value="C:clathrin-coated vesicle membrane"/>
    <property type="evidence" value="ECO:0007669"/>
    <property type="project" value="UniProtKB-SubCell"/>
</dbReference>
<reference evidence="22 23" key="1">
    <citation type="journal article" date="2015" name="Genome Biol. Evol.">
        <title>Comparative Genomics of a Bacterivorous Green Alga Reveals Evolutionary Causalities and Consequences of Phago-Mixotrophic Mode of Nutrition.</title>
        <authorList>
            <person name="Burns J.A."/>
            <person name="Paasch A."/>
            <person name="Narechania A."/>
            <person name="Kim E."/>
        </authorList>
    </citation>
    <scope>NUCLEOTIDE SEQUENCE [LARGE SCALE GENOMIC DNA]</scope>
    <source>
        <strain evidence="22 23">PLY_AMNH</strain>
    </source>
</reference>
<evidence type="ECO:0000256" key="8">
    <source>
        <dbReference type="ARBA" id="ARBA00022837"/>
    </source>
</evidence>
<feature type="domain" description="EGF-like" evidence="21">
    <location>
        <begin position="564"/>
        <end position="602"/>
    </location>
</feature>
<dbReference type="InterPro" id="IPR000152">
    <property type="entry name" value="EGF-type_Asp/Asn_hydroxyl_site"/>
</dbReference>
<keyword evidence="10 19" id="KW-1133">Transmembrane helix</keyword>
<comment type="caution">
    <text evidence="22">The sequence shown here is derived from an EMBL/GenBank/DDBJ whole genome shotgun (WGS) entry which is preliminary data.</text>
</comment>
<organism evidence="22 23">
    <name type="scientific">Cymbomonas tetramitiformis</name>
    <dbReference type="NCBI Taxonomy" id="36881"/>
    <lineage>
        <taxon>Eukaryota</taxon>
        <taxon>Viridiplantae</taxon>
        <taxon>Chlorophyta</taxon>
        <taxon>Pyramimonadophyceae</taxon>
        <taxon>Pyramimonadales</taxon>
        <taxon>Pyramimonadaceae</taxon>
        <taxon>Cymbomonas</taxon>
    </lineage>
</organism>
<evidence type="ECO:0000256" key="10">
    <source>
        <dbReference type="ARBA" id="ARBA00022989"/>
    </source>
</evidence>
<dbReference type="PANTHER" id="PTHR22702">
    <property type="entry name" value="PROTEASE-ASSOCIATED DOMAIN-CONTAINING PROTEIN"/>
    <property type="match status" value="1"/>
</dbReference>
<evidence type="ECO:0000256" key="11">
    <source>
        <dbReference type="ARBA" id="ARBA00023034"/>
    </source>
</evidence>
<dbReference type="SMART" id="SM00181">
    <property type="entry name" value="EGF"/>
    <property type="match status" value="3"/>
</dbReference>
<protein>
    <recommendedName>
        <fullName evidence="21">EGF-like domain-containing protein</fullName>
    </recommendedName>
</protein>
<keyword evidence="4 18" id="KW-0245">EGF-like domain</keyword>
<evidence type="ECO:0000256" key="15">
    <source>
        <dbReference type="ARBA" id="ARBA00023329"/>
    </source>
</evidence>
<dbReference type="GO" id="GO:0005509">
    <property type="term" value="F:calcium ion binding"/>
    <property type="evidence" value="ECO:0007669"/>
    <property type="project" value="InterPro"/>
</dbReference>
<evidence type="ECO:0000256" key="14">
    <source>
        <dbReference type="ARBA" id="ARBA00023180"/>
    </source>
</evidence>
<keyword evidence="7" id="KW-0677">Repeat</keyword>
<dbReference type="GO" id="GO:0000139">
    <property type="term" value="C:Golgi membrane"/>
    <property type="evidence" value="ECO:0007669"/>
    <property type="project" value="UniProtKB-SubCell"/>
</dbReference>
<keyword evidence="15" id="KW-0968">Cytoplasmic vesicle</keyword>
<gene>
    <name evidence="22" type="ORF">CYMTET_33163</name>
</gene>
<evidence type="ECO:0000256" key="13">
    <source>
        <dbReference type="ARBA" id="ARBA00023157"/>
    </source>
</evidence>
<keyword evidence="6 20" id="KW-0732">Signal</keyword>
<evidence type="ECO:0000256" key="9">
    <source>
        <dbReference type="ARBA" id="ARBA00022927"/>
    </source>
</evidence>
<accession>A0AAE0KR76</accession>